<organism evidence="1 2">
    <name type="scientific">Candidatus Brocadia fulgida</name>
    <dbReference type="NCBI Taxonomy" id="380242"/>
    <lineage>
        <taxon>Bacteria</taxon>
        <taxon>Pseudomonadati</taxon>
        <taxon>Planctomycetota</taxon>
        <taxon>Candidatus Brocadiia</taxon>
        <taxon>Candidatus Brocadiales</taxon>
        <taxon>Candidatus Brocadiaceae</taxon>
        <taxon>Candidatus Brocadia</taxon>
    </lineage>
</organism>
<comment type="caution">
    <text evidence="1">The sequence shown here is derived from an EMBL/GenBank/DDBJ whole genome shotgun (WGS) entry which is preliminary data.</text>
</comment>
<dbReference type="SUPFAM" id="SSF48452">
    <property type="entry name" value="TPR-like"/>
    <property type="match status" value="1"/>
</dbReference>
<proteinExistence type="predicted"/>
<dbReference type="Pfam" id="PF13431">
    <property type="entry name" value="TPR_17"/>
    <property type="match status" value="1"/>
</dbReference>
<dbReference type="AlphaFoldDB" id="A0A0M2UXX8"/>
<name>A0A0M2UXX8_9BACT</name>
<evidence type="ECO:0000313" key="2">
    <source>
        <dbReference type="Proteomes" id="UP000034954"/>
    </source>
</evidence>
<dbReference type="Gene3D" id="1.25.40.10">
    <property type="entry name" value="Tetratricopeptide repeat domain"/>
    <property type="match status" value="1"/>
</dbReference>
<dbReference type="InterPro" id="IPR019734">
    <property type="entry name" value="TPR_rpt"/>
</dbReference>
<dbReference type="Proteomes" id="UP000034954">
    <property type="component" value="Unassembled WGS sequence"/>
</dbReference>
<dbReference type="NCBIfam" id="NF047558">
    <property type="entry name" value="TPR_END_plus"/>
    <property type="match status" value="1"/>
</dbReference>
<keyword evidence="2" id="KW-1185">Reference proteome</keyword>
<dbReference type="InterPro" id="IPR011990">
    <property type="entry name" value="TPR-like_helical_dom_sf"/>
</dbReference>
<dbReference type="EMBL" id="LAQJ01000201">
    <property type="protein sequence ID" value="KKO19324.1"/>
    <property type="molecule type" value="Genomic_DNA"/>
</dbReference>
<sequence>MKTETKNRFLNSVTLPNYDFILTAPEFNKDGEEFTIWFFEGILERNPNHVDCLLYLGNTYTAQGMYEKGLLVDQKLCRLRPDDPMVHYNLACSYALLKNVNTAFEALEKAIILGYKDICHLENDKDLAHLREDARYQKLVEKIKFS</sequence>
<reference evidence="1 2" key="1">
    <citation type="journal article" date="2013" name="BMC Microbiol.">
        <title>Identification of the type II cytochrome c maturation pathway in anammox bacteria by comparative genomics.</title>
        <authorList>
            <person name="Ferousi C."/>
            <person name="Speth D.R."/>
            <person name="Reimann J."/>
            <person name="Op den Camp H.J."/>
            <person name="Allen J.W."/>
            <person name="Keltjens J.T."/>
            <person name="Jetten M.S."/>
        </authorList>
    </citation>
    <scope>NUCLEOTIDE SEQUENCE [LARGE SCALE GENOMIC DNA]</scope>
    <source>
        <strain evidence="1">RU1</strain>
    </source>
</reference>
<gene>
    <name evidence="1" type="ORF">BROFUL_01984</name>
</gene>
<accession>A0A0M2UXX8</accession>
<dbReference type="SMART" id="SM00028">
    <property type="entry name" value="TPR"/>
    <property type="match status" value="2"/>
</dbReference>
<protein>
    <submittedName>
        <fullName evidence="1">Uncharacterized protein</fullName>
    </submittedName>
</protein>
<evidence type="ECO:0000313" key="1">
    <source>
        <dbReference type="EMBL" id="KKO19324.1"/>
    </source>
</evidence>